<protein>
    <submittedName>
        <fullName evidence="2">Uncharacterized protein</fullName>
    </submittedName>
</protein>
<gene>
    <name evidence="2" type="ORF">PIB30_090835</name>
</gene>
<feature type="region of interest" description="Disordered" evidence="1">
    <location>
        <begin position="1"/>
        <end position="178"/>
    </location>
</feature>
<feature type="compositionally biased region" description="Acidic residues" evidence="1">
    <location>
        <begin position="99"/>
        <end position="154"/>
    </location>
</feature>
<reference evidence="2 3" key="1">
    <citation type="journal article" date="2023" name="Plants (Basel)">
        <title>Bridging the Gap: Combining Genomics and Transcriptomics Approaches to Understand Stylosanthes scabra, an Orphan Legume from the Brazilian Caatinga.</title>
        <authorList>
            <person name="Ferreira-Neto J.R.C."/>
            <person name="da Silva M.D."/>
            <person name="Binneck E."/>
            <person name="de Melo N.F."/>
            <person name="da Silva R.H."/>
            <person name="de Melo A.L.T.M."/>
            <person name="Pandolfi V."/>
            <person name="Bustamante F.O."/>
            <person name="Brasileiro-Vidal A.C."/>
            <person name="Benko-Iseppon A.M."/>
        </authorList>
    </citation>
    <scope>NUCLEOTIDE SEQUENCE [LARGE SCALE GENOMIC DNA]</scope>
    <source>
        <tissue evidence="2">Leaves</tissue>
    </source>
</reference>
<feature type="compositionally biased region" description="Low complexity" evidence="1">
    <location>
        <begin position="42"/>
        <end position="51"/>
    </location>
</feature>
<name>A0ABU6TUY8_9FABA</name>
<comment type="caution">
    <text evidence="2">The sequence shown here is derived from an EMBL/GenBank/DDBJ whole genome shotgun (WGS) entry which is preliminary data.</text>
</comment>
<evidence type="ECO:0000313" key="3">
    <source>
        <dbReference type="Proteomes" id="UP001341840"/>
    </source>
</evidence>
<proteinExistence type="predicted"/>
<accession>A0ABU6TUY8</accession>
<dbReference type="EMBL" id="JASCZI010092399">
    <property type="protein sequence ID" value="MED6152324.1"/>
    <property type="molecule type" value="Genomic_DNA"/>
</dbReference>
<organism evidence="2 3">
    <name type="scientific">Stylosanthes scabra</name>
    <dbReference type="NCBI Taxonomy" id="79078"/>
    <lineage>
        <taxon>Eukaryota</taxon>
        <taxon>Viridiplantae</taxon>
        <taxon>Streptophyta</taxon>
        <taxon>Embryophyta</taxon>
        <taxon>Tracheophyta</taxon>
        <taxon>Spermatophyta</taxon>
        <taxon>Magnoliopsida</taxon>
        <taxon>eudicotyledons</taxon>
        <taxon>Gunneridae</taxon>
        <taxon>Pentapetalae</taxon>
        <taxon>rosids</taxon>
        <taxon>fabids</taxon>
        <taxon>Fabales</taxon>
        <taxon>Fabaceae</taxon>
        <taxon>Papilionoideae</taxon>
        <taxon>50 kb inversion clade</taxon>
        <taxon>dalbergioids sensu lato</taxon>
        <taxon>Dalbergieae</taxon>
        <taxon>Pterocarpus clade</taxon>
        <taxon>Stylosanthes</taxon>
    </lineage>
</organism>
<keyword evidence="3" id="KW-1185">Reference proteome</keyword>
<dbReference type="Proteomes" id="UP001341840">
    <property type="component" value="Unassembled WGS sequence"/>
</dbReference>
<evidence type="ECO:0000313" key="2">
    <source>
        <dbReference type="EMBL" id="MED6152324.1"/>
    </source>
</evidence>
<sequence>MAPKGKAKVHQPPTHFSLRLAALKTHQSRDMAGPSRTAPINVEPIEISSDSVSEEVPEYIPGTGQSDDKEVLEYIPEDWPTENQNPGEEEPGANHEMDPNLDPEEEEDLEEEEEEDPEEEEEEDPEEEEEPEEEHGLEEVQEEAERDPSDDDEFRDYFALAPPASPDSSDDSTPPADN</sequence>
<evidence type="ECO:0000256" key="1">
    <source>
        <dbReference type="SAM" id="MobiDB-lite"/>
    </source>
</evidence>